<organism evidence="2 3">
    <name type="scientific">Pseudomonas fluorescens</name>
    <dbReference type="NCBI Taxonomy" id="294"/>
    <lineage>
        <taxon>Bacteria</taxon>
        <taxon>Pseudomonadati</taxon>
        <taxon>Pseudomonadota</taxon>
        <taxon>Gammaproteobacteria</taxon>
        <taxon>Pseudomonadales</taxon>
        <taxon>Pseudomonadaceae</taxon>
        <taxon>Pseudomonas</taxon>
    </lineage>
</organism>
<proteinExistence type="predicted"/>
<dbReference type="Gene3D" id="3.30.420.10">
    <property type="entry name" value="Ribonuclease H-like superfamily/Ribonuclease H"/>
    <property type="match status" value="1"/>
</dbReference>
<dbReference type="GO" id="GO:0015074">
    <property type="term" value="P:DNA integration"/>
    <property type="evidence" value="ECO:0007669"/>
    <property type="project" value="InterPro"/>
</dbReference>
<dbReference type="SUPFAM" id="SSF53098">
    <property type="entry name" value="Ribonuclease H-like"/>
    <property type="match status" value="1"/>
</dbReference>
<dbReference type="AlphaFoldDB" id="A0A5E7VA03"/>
<name>A0A5E7VA03_PSEFL</name>
<sequence length="69" mass="8155">MVNQRLPHNLLKRQFDVREPNKVSVADITYIRTYEGWLYLALVLNLFSRQVVGWSMKSHMTSDLAIMRC</sequence>
<dbReference type="Proteomes" id="UP000327191">
    <property type="component" value="Unassembled WGS sequence"/>
</dbReference>
<accession>A0A5E7VA03</accession>
<evidence type="ECO:0000313" key="2">
    <source>
        <dbReference type="EMBL" id="VVQ18378.1"/>
    </source>
</evidence>
<dbReference type="GO" id="GO:0003676">
    <property type="term" value="F:nucleic acid binding"/>
    <property type="evidence" value="ECO:0007669"/>
    <property type="project" value="InterPro"/>
</dbReference>
<dbReference type="Pfam" id="PF00665">
    <property type="entry name" value="rve"/>
    <property type="match status" value="1"/>
</dbReference>
<protein>
    <recommendedName>
        <fullName evidence="1">Integrase catalytic domain-containing protein</fullName>
    </recommendedName>
</protein>
<gene>
    <name evidence="2" type="ORF">PS938_04560</name>
</gene>
<dbReference type="InterPro" id="IPR036397">
    <property type="entry name" value="RNaseH_sf"/>
</dbReference>
<dbReference type="InterPro" id="IPR001584">
    <property type="entry name" value="Integrase_cat-core"/>
</dbReference>
<dbReference type="EMBL" id="CABVJE010000022">
    <property type="protein sequence ID" value="VVQ18378.1"/>
    <property type="molecule type" value="Genomic_DNA"/>
</dbReference>
<reference evidence="2 3" key="1">
    <citation type="submission" date="2019-09" db="EMBL/GenBank/DDBJ databases">
        <authorList>
            <person name="Chandra G."/>
            <person name="Truman W A."/>
        </authorList>
    </citation>
    <scope>NUCLEOTIDE SEQUENCE [LARGE SCALE GENOMIC DNA]</scope>
    <source>
        <strain evidence="2">PS938</strain>
    </source>
</reference>
<dbReference type="InterPro" id="IPR012337">
    <property type="entry name" value="RNaseH-like_sf"/>
</dbReference>
<evidence type="ECO:0000313" key="3">
    <source>
        <dbReference type="Proteomes" id="UP000327191"/>
    </source>
</evidence>
<feature type="domain" description="Integrase catalytic" evidence="1">
    <location>
        <begin position="19"/>
        <end position="65"/>
    </location>
</feature>
<dbReference type="PANTHER" id="PTHR46889">
    <property type="entry name" value="TRANSPOSASE INSF FOR INSERTION SEQUENCE IS3B-RELATED"/>
    <property type="match status" value="1"/>
</dbReference>
<evidence type="ECO:0000259" key="1">
    <source>
        <dbReference type="Pfam" id="PF00665"/>
    </source>
</evidence>
<dbReference type="InterPro" id="IPR050900">
    <property type="entry name" value="Transposase_IS3/IS150/IS904"/>
</dbReference>
<dbReference type="PANTHER" id="PTHR46889:SF4">
    <property type="entry name" value="TRANSPOSASE INSO FOR INSERTION SEQUENCE ELEMENT IS911B-RELATED"/>
    <property type="match status" value="1"/>
</dbReference>